<feature type="signal peptide" evidence="17">
    <location>
        <begin position="1"/>
        <end position="24"/>
    </location>
</feature>
<dbReference type="Pfam" id="PF00593">
    <property type="entry name" value="TonB_dep_Rec_b-barrel"/>
    <property type="match status" value="1"/>
</dbReference>
<keyword evidence="7 17" id="KW-0732">Signal</keyword>
<comment type="caution">
    <text evidence="20">The sequence shown here is derived from an EMBL/GenBank/DDBJ whole genome shotgun (WGS) entry which is preliminary data.</text>
</comment>
<gene>
    <name evidence="20" type="ORF">PQU92_17700</name>
</gene>
<feature type="domain" description="TonB-dependent receptor-like beta-barrel" evidence="18">
    <location>
        <begin position="251"/>
        <end position="665"/>
    </location>
</feature>
<dbReference type="InterPro" id="IPR037066">
    <property type="entry name" value="Plug_dom_sf"/>
</dbReference>
<dbReference type="InterPro" id="IPR036942">
    <property type="entry name" value="Beta-barrel_TonB_sf"/>
</dbReference>
<dbReference type="PROSITE" id="PS01156">
    <property type="entry name" value="TONB_DEPENDENT_REC_2"/>
    <property type="match status" value="1"/>
</dbReference>
<evidence type="ECO:0000256" key="11">
    <source>
        <dbReference type="ARBA" id="ARBA00023136"/>
    </source>
</evidence>
<protein>
    <submittedName>
        <fullName evidence="20">TonB-dependent siderophore receptor</fullName>
    </submittedName>
</protein>
<dbReference type="PROSITE" id="PS52016">
    <property type="entry name" value="TONB_DEPENDENT_REC_3"/>
    <property type="match status" value="1"/>
</dbReference>
<evidence type="ECO:0000256" key="9">
    <source>
        <dbReference type="ARBA" id="ARBA00023065"/>
    </source>
</evidence>
<accession>A0ABT5HYF8</accession>
<keyword evidence="4 14" id="KW-1134">Transmembrane beta strand</keyword>
<feature type="short sequence motif" description="TonB C-terminal box" evidence="15">
    <location>
        <begin position="679"/>
        <end position="696"/>
    </location>
</feature>
<comment type="similarity">
    <text evidence="2 14 16">Belongs to the TonB-dependent receptor family.</text>
</comment>
<evidence type="ECO:0000256" key="8">
    <source>
        <dbReference type="ARBA" id="ARBA00023004"/>
    </source>
</evidence>
<dbReference type="Gene3D" id="2.170.130.10">
    <property type="entry name" value="TonB-dependent receptor, plug domain"/>
    <property type="match status" value="1"/>
</dbReference>
<evidence type="ECO:0000256" key="13">
    <source>
        <dbReference type="ARBA" id="ARBA00023237"/>
    </source>
</evidence>
<keyword evidence="9" id="KW-0406">Ion transport</keyword>
<dbReference type="RefSeq" id="WP_272749628.1">
    <property type="nucleotide sequence ID" value="NZ_JAQQKX010000021.1"/>
</dbReference>
<dbReference type="InterPro" id="IPR039426">
    <property type="entry name" value="TonB-dep_rcpt-like"/>
</dbReference>
<keyword evidence="6 14" id="KW-0812">Transmembrane</keyword>
<evidence type="ECO:0000259" key="19">
    <source>
        <dbReference type="Pfam" id="PF07715"/>
    </source>
</evidence>
<keyword evidence="11 14" id="KW-0472">Membrane</keyword>
<sequence length="696" mass="76494">MSRHRLLGSASALLFVSLALPAFAADAPDASDAEPTEVVVLGKRVIRESAGATGLDLSLRQTPQSVTVVSAAQMKEFALTDANQLLSTLPGINVEASETDRTYFNSRGFDVVNFQVDGVGQPLDWGLQTGALDVAIFERIEAVRGANGMMTGTGNPSATINYIRKRPTKDFRANLSASYGSWDNLRLTGDVSGALNKEGTVTGRFVYANTDTESYLDYYGVNRNVYYGVLSWDITPKLNATAGYSKQDNLATGNNWGALPLVYTDGTPIKYDVSANTSAPWTYWDTHNATTFTELSYQFDNGWTVKGIYTYKNLSDEAKLTYAYNYPDKTTGLGVAGFAGYYPSSWKQNLFDLVANGQVSLFGREHQVVVGVNSNESDTLRWAGEAAGFAYPAYKGVQIVAPAEPTTFATPYEAANVTDKLTRAYAAVHLNFTDRFKGLVGFNAIDLTTTGVSYGVTQDRAENKVSPYVGATYDLNTNISLYASYTDIFNPQAEVDINRKRLPSAEGKSYEAGVKTEWFARRLYATASVFKSEQSHLAEFVGYIPNTWDSYYAGVDTIVKGYEFEVSGKITPDWSINGGWTDLSIENSAGQDVRLYLPRRSLKISTTYNLPQYNDLKLGASLRWQSDVETTALTTTIKQEAYSVVDLFGSVRVTDKARASLNIKNAFDEKYWGGLRWGQSFYAAPRSVIVSLDYSF</sequence>
<evidence type="ECO:0000256" key="12">
    <source>
        <dbReference type="ARBA" id="ARBA00023170"/>
    </source>
</evidence>
<dbReference type="Proteomes" id="UP001214854">
    <property type="component" value="Unassembled WGS sequence"/>
</dbReference>
<evidence type="ECO:0000256" key="7">
    <source>
        <dbReference type="ARBA" id="ARBA00022729"/>
    </source>
</evidence>
<keyword evidence="10 16" id="KW-0798">TonB box</keyword>
<proteinExistence type="inferred from homology"/>
<evidence type="ECO:0000256" key="3">
    <source>
        <dbReference type="ARBA" id="ARBA00022448"/>
    </source>
</evidence>
<dbReference type="EMBL" id="JAQQKX010000021">
    <property type="protein sequence ID" value="MDC7685121.1"/>
    <property type="molecule type" value="Genomic_DNA"/>
</dbReference>
<evidence type="ECO:0000259" key="18">
    <source>
        <dbReference type="Pfam" id="PF00593"/>
    </source>
</evidence>
<evidence type="ECO:0000256" key="17">
    <source>
        <dbReference type="SAM" id="SignalP"/>
    </source>
</evidence>
<evidence type="ECO:0000256" key="14">
    <source>
        <dbReference type="PROSITE-ProRule" id="PRU01360"/>
    </source>
</evidence>
<evidence type="ECO:0000313" key="21">
    <source>
        <dbReference type="Proteomes" id="UP001214854"/>
    </source>
</evidence>
<dbReference type="InterPro" id="IPR012910">
    <property type="entry name" value="Plug_dom"/>
</dbReference>
<evidence type="ECO:0000256" key="1">
    <source>
        <dbReference type="ARBA" id="ARBA00004571"/>
    </source>
</evidence>
<feature type="chain" id="PRO_5045368504" evidence="17">
    <location>
        <begin position="25"/>
        <end position="696"/>
    </location>
</feature>
<evidence type="ECO:0000256" key="2">
    <source>
        <dbReference type="ARBA" id="ARBA00009810"/>
    </source>
</evidence>
<keyword evidence="3 14" id="KW-0813">Transport</keyword>
<name>A0ABT5HYF8_9CAUL</name>
<evidence type="ECO:0000313" key="20">
    <source>
        <dbReference type="EMBL" id="MDC7685121.1"/>
    </source>
</evidence>
<evidence type="ECO:0000256" key="10">
    <source>
        <dbReference type="ARBA" id="ARBA00023077"/>
    </source>
</evidence>
<dbReference type="NCBIfam" id="TIGR01783">
    <property type="entry name" value="TonB-siderophor"/>
    <property type="match status" value="1"/>
</dbReference>
<reference evidence="20 21" key="1">
    <citation type="submission" date="2023-01" db="EMBL/GenBank/DDBJ databases">
        <title>Novel species of the genus Asticcacaulis isolated from rivers.</title>
        <authorList>
            <person name="Lu H."/>
        </authorList>
    </citation>
    <scope>NUCLEOTIDE SEQUENCE [LARGE SCALE GENOMIC DNA]</scope>
    <source>
        <strain evidence="20 21">BYS171W</strain>
    </source>
</reference>
<keyword evidence="5" id="KW-0410">Iron transport</keyword>
<evidence type="ECO:0000256" key="16">
    <source>
        <dbReference type="RuleBase" id="RU003357"/>
    </source>
</evidence>
<keyword evidence="8" id="KW-0408">Iron</keyword>
<keyword evidence="21" id="KW-1185">Reference proteome</keyword>
<evidence type="ECO:0000256" key="15">
    <source>
        <dbReference type="PROSITE-ProRule" id="PRU10144"/>
    </source>
</evidence>
<organism evidence="20 21">
    <name type="scientific">Asticcacaulis aquaticus</name>
    <dbReference type="NCBI Taxonomy" id="2984212"/>
    <lineage>
        <taxon>Bacteria</taxon>
        <taxon>Pseudomonadati</taxon>
        <taxon>Pseudomonadota</taxon>
        <taxon>Alphaproteobacteria</taxon>
        <taxon>Caulobacterales</taxon>
        <taxon>Caulobacteraceae</taxon>
        <taxon>Asticcacaulis</taxon>
    </lineage>
</organism>
<dbReference type="PANTHER" id="PTHR32552:SF74">
    <property type="entry name" value="HYDROXAMATE SIDEROPHORE RECEPTOR FHUE"/>
    <property type="match status" value="1"/>
</dbReference>
<dbReference type="Pfam" id="PF07715">
    <property type="entry name" value="Plug"/>
    <property type="match status" value="1"/>
</dbReference>
<evidence type="ECO:0000256" key="4">
    <source>
        <dbReference type="ARBA" id="ARBA00022452"/>
    </source>
</evidence>
<dbReference type="InterPro" id="IPR010917">
    <property type="entry name" value="TonB_rcpt_CS"/>
</dbReference>
<dbReference type="CDD" id="cd01347">
    <property type="entry name" value="ligand_gated_channel"/>
    <property type="match status" value="1"/>
</dbReference>
<dbReference type="Gene3D" id="2.40.170.20">
    <property type="entry name" value="TonB-dependent receptor, beta-barrel domain"/>
    <property type="match status" value="1"/>
</dbReference>
<feature type="domain" description="TonB-dependent receptor plug" evidence="19">
    <location>
        <begin position="59"/>
        <end position="158"/>
    </location>
</feature>
<dbReference type="PANTHER" id="PTHR32552">
    <property type="entry name" value="FERRICHROME IRON RECEPTOR-RELATED"/>
    <property type="match status" value="1"/>
</dbReference>
<evidence type="ECO:0000256" key="5">
    <source>
        <dbReference type="ARBA" id="ARBA00022496"/>
    </source>
</evidence>
<keyword evidence="13 14" id="KW-0998">Cell outer membrane</keyword>
<evidence type="ECO:0000256" key="6">
    <source>
        <dbReference type="ARBA" id="ARBA00022692"/>
    </source>
</evidence>
<dbReference type="SUPFAM" id="SSF56935">
    <property type="entry name" value="Porins"/>
    <property type="match status" value="1"/>
</dbReference>
<comment type="subcellular location">
    <subcellularLocation>
        <location evidence="1 14">Cell outer membrane</location>
        <topology evidence="1 14">Multi-pass membrane protein</topology>
    </subcellularLocation>
</comment>
<dbReference type="InterPro" id="IPR010105">
    <property type="entry name" value="TonB_sidphr_rcpt"/>
</dbReference>
<keyword evidence="12 20" id="KW-0675">Receptor</keyword>
<dbReference type="InterPro" id="IPR000531">
    <property type="entry name" value="Beta-barrel_TonB"/>
</dbReference>